<comment type="pathway">
    <text evidence="2">Secondary metabolite biosynthesis.</text>
</comment>
<evidence type="ECO:0000256" key="6">
    <source>
        <dbReference type="ARBA" id="ARBA00023002"/>
    </source>
</evidence>
<dbReference type="SUPFAM" id="SSF48264">
    <property type="entry name" value="Cytochrome P450"/>
    <property type="match status" value="1"/>
</dbReference>
<evidence type="ECO:0008006" key="13">
    <source>
        <dbReference type="Google" id="ProtNLM"/>
    </source>
</evidence>
<keyword evidence="8 9" id="KW-0503">Monooxygenase</keyword>
<dbReference type="Proteomes" id="UP001498398">
    <property type="component" value="Unassembled WGS sequence"/>
</dbReference>
<keyword evidence="12" id="KW-1185">Reference proteome</keyword>
<gene>
    <name evidence="11" type="ORF">VKT23_008171</name>
</gene>
<dbReference type="Gene3D" id="1.10.630.10">
    <property type="entry name" value="Cytochrome P450"/>
    <property type="match status" value="1"/>
</dbReference>
<keyword evidence="5 9" id="KW-0479">Metal-binding</keyword>
<protein>
    <recommendedName>
        <fullName evidence="13">Cytochrome P450</fullName>
    </recommendedName>
</protein>
<comment type="caution">
    <text evidence="11">The sequence shown here is derived from an EMBL/GenBank/DDBJ whole genome shotgun (WGS) entry which is preliminary data.</text>
</comment>
<organism evidence="11 12">
    <name type="scientific">Marasmiellus scandens</name>
    <dbReference type="NCBI Taxonomy" id="2682957"/>
    <lineage>
        <taxon>Eukaryota</taxon>
        <taxon>Fungi</taxon>
        <taxon>Dikarya</taxon>
        <taxon>Basidiomycota</taxon>
        <taxon>Agaricomycotina</taxon>
        <taxon>Agaricomycetes</taxon>
        <taxon>Agaricomycetidae</taxon>
        <taxon>Agaricales</taxon>
        <taxon>Marasmiineae</taxon>
        <taxon>Omphalotaceae</taxon>
        <taxon>Marasmiellus</taxon>
    </lineage>
</organism>
<accession>A0ABR1JI30</accession>
<evidence type="ECO:0000313" key="11">
    <source>
        <dbReference type="EMBL" id="KAK7461742.1"/>
    </source>
</evidence>
<evidence type="ECO:0000256" key="10">
    <source>
        <dbReference type="SAM" id="SignalP"/>
    </source>
</evidence>
<dbReference type="CDD" id="cd11065">
    <property type="entry name" value="CYP64-like"/>
    <property type="match status" value="1"/>
</dbReference>
<evidence type="ECO:0000256" key="1">
    <source>
        <dbReference type="ARBA" id="ARBA00001971"/>
    </source>
</evidence>
<comment type="similarity">
    <text evidence="3 9">Belongs to the cytochrome P450 family.</text>
</comment>
<dbReference type="PANTHER" id="PTHR46300:SF7">
    <property type="entry name" value="P450, PUTATIVE (EUROFUNG)-RELATED"/>
    <property type="match status" value="1"/>
</dbReference>
<keyword evidence="6 9" id="KW-0560">Oxidoreductase</keyword>
<evidence type="ECO:0000256" key="2">
    <source>
        <dbReference type="ARBA" id="ARBA00005179"/>
    </source>
</evidence>
<evidence type="ECO:0000256" key="5">
    <source>
        <dbReference type="ARBA" id="ARBA00022723"/>
    </source>
</evidence>
<sequence length="485" mass="54687">MLSSTNVFILAAIVVLPVLLLQSRRRSSLPPGPRKWPVIGNLLDVPMKHPWKVYKRWAQEYNSDILSLEIPGATLIILNKLNIVQDLFVKRALKYSDRPQSTLFDMMGVSRLMVFQNYGERWKHYRKTFRHDFEVEASSASRTHELAAVHRLLKRLLNTNDHERELRLTAGDAILSVTYGIQPDYDGTSESYIALADETMTLLADVGRGGFIVDALPFLKLLPSWFPGADFKAKAQRGAKLVDTAIKTPFEYVKIEMNKGTAVSSVASRFLASLDDFNLAPDTRIDDMRNILGIAYLGGADTTVAQLCSFTLAMLLYPEVQKKAQAALDAHLQGRLPDFSDYGQIPYIEAIVNEVLRWNPMTPLGVFHVLNEDDSYEGYVFPKGSICVPNVWAILHDEELYGPQPHEFIPERFLTAHGEMNPKMTDTEVAFGFGRRICPGRDIAREFVWIAVASLLAVFNIYDGVDKKGQPLGKDKIEYTSEMIR</sequence>
<dbReference type="Pfam" id="PF00067">
    <property type="entry name" value="p450"/>
    <property type="match status" value="1"/>
</dbReference>
<keyword evidence="10" id="KW-0732">Signal</keyword>
<evidence type="ECO:0000256" key="8">
    <source>
        <dbReference type="ARBA" id="ARBA00023033"/>
    </source>
</evidence>
<evidence type="ECO:0000256" key="9">
    <source>
        <dbReference type="RuleBase" id="RU000461"/>
    </source>
</evidence>
<keyword evidence="7 9" id="KW-0408">Iron</keyword>
<dbReference type="InterPro" id="IPR036396">
    <property type="entry name" value="Cyt_P450_sf"/>
</dbReference>
<dbReference type="PROSITE" id="PS00086">
    <property type="entry name" value="CYTOCHROME_P450"/>
    <property type="match status" value="1"/>
</dbReference>
<evidence type="ECO:0000256" key="7">
    <source>
        <dbReference type="ARBA" id="ARBA00023004"/>
    </source>
</evidence>
<dbReference type="InterPro" id="IPR001128">
    <property type="entry name" value="Cyt_P450"/>
</dbReference>
<keyword evidence="4 9" id="KW-0349">Heme</keyword>
<proteinExistence type="inferred from homology"/>
<name>A0ABR1JI30_9AGAR</name>
<dbReference type="InterPro" id="IPR017972">
    <property type="entry name" value="Cyt_P450_CS"/>
</dbReference>
<reference evidence="11 12" key="1">
    <citation type="submission" date="2024-01" db="EMBL/GenBank/DDBJ databases">
        <title>A draft genome for the cacao thread blight pathogen Marasmiellus scandens.</title>
        <authorList>
            <person name="Baruah I.K."/>
            <person name="Leung J."/>
            <person name="Bukari Y."/>
            <person name="Amoako-Attah I."/>
            <person name="Meinhardt L.W."/>
            <person name="Bailey B.A."/>
            <person name="Cohen S.P."/>
        </authorList>
    </citation>
    <scope>NUCLEOTIDE SEQUENCE [LARGE SCALE GENOMIC DNA]</scope>
    <source>
        <strain evidence="11 12">GH-19</strain>
    </source>
</reference>
<dbReference type="PANTHER" id="PTHR46300">
    <property type="entry name" value="P450, PUTATIVE (EUROFUNG)-RELATED-RELATED"/>
    <property type="match status" value="1"/>
</dbReference>
<dbReference type="EMBL" id="JBANRG010000012">
    <property type="protein sequence ID" value="KAK7461742.1"/>
    <property type="molecule type" value="Genomic_DNA"/>
</dbReference>
<evidence type="ECO:0000256" key="4">
    <source>
        <dbReference type="ARBA" id="ARBA00022617"/>
    </source>
</evidence>
<feature type="chain" id="PRO_5046144501" description="Cytochrome P450" evidence="10">
    <location>
        <begin position="29"/>
        <end position="485"/>
    </location>
</feature>
<dbReference type="PRINTS" id="PR00385">
    <property type="entry name" value="P450"/>
</dbReference>
<evidence type="ECO:0000313" key="12">
    <source>
        <dbReference type="Proteomes" id="UP001498398"/>
    </source>
</evidence>
<dbReference type="InterPro" id="IPR002401">
    <property type="entry name" value="Cyt_P450_E_grp-I"/>
</dbReference>
<comment type="cofactor">
    <cofactor evidence="1">
        <name>heme</name>
        <dbReference type="ChEBI" id="CHEBI:30413"/>
    </cofactor>
</comment>
<evidence type="ECO:0000256" key="3">
    <source>
        <dbReference type="ARBA" id="ARBA00010617"/>
    </source>
</evidence>
<feature type="signal peptide" evidence="10">
    <location>
        <begin position="1"/>
        <end position="28"/>
    </location>
</feature>
<dbReference type="InterPro" id="IPR050364">
    <property type="entry name" value="Cytochrome_P450_fung"/>
</dbReference>
<dbReference type="PRINTS" id="PR00463">
    <property type="entry name" value="EP450I"/>
</dbReference>